<evidence type="ECO:0000256" key="3">
    <source>
        <dbReference type="ARBA" id="ARBA00022577"/>
    </source>
</evidence>
<gene>
    <name evidence="7" type="ORF">ISN44_As06g046650</name>
</gene>
<keyword evidence="6" id="KW-0732">Signal</keyword>
<dbReference type="AlphaFoldDB" id="A0A8T2CJI2"/>
<dbReference type="Pfam" id="PF25052">
    <property type="entry name" value="AtDEF-like"/>
    <property type="match status" value="1"/>
</dbReference>
<accession>A0A8T2CJI2</accession>
<evidence type="ECO:0000256" key="6">
    <source>
        <dbReference type="SAM" id="SignalP"/>
    </source>
</evidence>
<dbReference type="GO" id="GO:0031640">
    <property type="term" value="P:killing of cells of another organism"/>
    <property type="evidence" value="ECO:0007669"/>
    <property type="project" value="UniProtKB-KW"/>
</dbReference>
<keyword evidence="4" id="KW-0611">Plant defense</keyword>
<evidence type="ECO:0000256" key="4">
    <source>
        <dbReference type="ARBA" id="ARBA00022821"/>
    </source>
</evidence>
<sequence length="81" mass="8904">MALSKLRVIVILLICCVLVTSQSKNVRENDIQPSSCVFRGACKRPRDCKTQCGPPDFPPFTIYSCQASPRGHGNICCCAKE</sequence>
<keyword evidence="3" id="KW-0295">Fungicide</keyword>
<organism evidence="7 8">
    <name type="scientific">Arabidopsis suecica</name>
    <name type="common">Swedish thale-cress</name>
    <name type="synonym">Cardaminopsis suecica</name>
    <dbReference type="NCBI Taxonomy" id="45249"/>
    <lineage>
        <taxon>Eukaryota</taxon>
        <taxon>Viridiplantae</taxon>
        <taxon>Streptophyta</taxon>
        <taxon>Embryophyta</taxon>
        <taxon>Tracheophyta</taxon>
        <taxon>Spermatophyta</taxon>
        <taxon>Magnoliopsida</taxon>
        <taxon>eudicotyledons</taxon>
        <taxon>Gunneridae</taxon>
        <taxon>Pentapetalae</taxon>
        <taxon>rosids</taxon>
        <taxon>malvids</taxon>
        <taxon>Brassicales</taxon>
        <taxon>Brassicaceae</taxon>
        <taxon>Camelineae</taxon>
        <taxon>Arabidopsis</taxon>
    </lineage>
</organism>
<name>A0A8T2CJI2_ARASU</name>
<feature type="chain" id="PRO_5035758217" evidence="6">
    <location>
        <begin position="22"/>
        <end position="81"/>
    </location>
</feature>
<evidence type="ECO:0000256" key="5">
    <source>
        <dbReference type="ARBA" id="ARBA00023157"/>
    </source>
</evidence>
<keyword evidence="5" id="KW-1015">Disulfide bond</keyword>
<proteinExistence type="inferred from homology"/>
<feature type="signal peptide" evidence="6">
    <location>
        <begin position="1"/>
        <end position="21"/>
    </location>
</feature>
<keyword evidence="8" id="KW-1185">Reference proteome</keyword>
<keyword evidence="2" id="KW-0929">Antimicrobial</keyword>
<evidence type="ECO:0000313" key="7">
    <source>
        <dbReference type="EMBL" id="KAG7600578.1"/>
    </source>
</evidence>
<comment type="similarity">
    <text evidence="1">Belongs to the DEFL family.</text>
</comment>
<dbReference type="InterPro" id="IPR010851">
    <property type="entry name" value="DEFL"/>
</dbReference>
<protein>
    <submittedName>
        <fullName evidence="7">Uncharacterized protein</fullName>
    </submittedName>
</protein>
<comment type="caution">
    <text evidence="7">The sequence shown here is derived from an EMBL/GenBank/DDBJ whole genome shotgun (WGS) entry which is preliminary data.</text>
</comment>
<evidence type="ECO:0000256" key="1">
    <source>
        <dbReference type="ARBA" id="ARBA00006722"/>
    </source>
</evidence>
<dbReference type="Proteomes" id="UP000694251">
    <property type="component" value="Chromosome 6"/>
</dbReference>
<reference evidence="7 8" key="1">
    <citation type="submission" date="2020-12" db="EMBL/GenBank/DDBJ databases">
        <title>Concerted genomic and epigenomic changes stabilize Arabidopsis allopolyploids.</title>
        <authorList>
            <person name="Chen Z."/>
        </authorList>
    </citation>
    <scope>NUCLEOTIDE SEQUENCE [LARGE SCALE GENOMIC DNA]</scope>
    <source>
        <strain evidence="7">As9502</strain>
        <tissue evidence="7">Leaf</tissue>
    </source>
</reference>
<evidence type="ECO:0000313" key="8">
    <source>
        <dbReference type="Proteomes" id="UP000694251"/>
    </source>
</evidence>
<dbReference type="GO" id="GO:0050832">
    <property type="term" value="P:defense response to fungus"/>
    <property type="evidence" value="ECO:0007669"/>
    <property type="project" value="UniProtKB-KW"/>
</dbReference>
<dbReference type="EMBL" id="JAEFBJ010000006">
    <property type="protein sequence ID" value="KAG7600578.1"/>
    <property type="molecule type" value="Genomic_DNA"/>
</dbReference>
<evidence type="ECO:0000256" key="2">
    <source>
        <dbReference type="ARBA" id="ARBA00022529"/>
    </source>
</evidence>
<dbReference type="OrthoDB" id="1083309at2759"/>